<evidence type="ECO:0000259" key="1">
    <source>
        <dbReference type="Pfam" id="PF12146"/>
    </source>
</evidence>
<feature type="domain" description="Serine aminopeptidase S33" evidence="1">
    <location>
        <begin position="94"/>
        <end position="350"/>
    </location>
</feature>
<dbReference type="InterPro" id="IPR029058">
    <property type="entry name" value="AB_hydrolase_fold"/>
</dbReference>
<dbReference type="GO" id="GO:0016787">
    <property type="term" value="F:hydrolase activity"/>
    <property type="evidence" value="ECO:0007669"/>
    <property type="project" value="UniProtKB-KW"/>
</dbReference>
<dbReference type="InterPro" id="IPR051044">
    <property type="entry name" value="MAG_DAG_Lipase"/>
</dbReference>
<evidence type="ECO:0000313" key="2">
    <source>
        <dbReference type="EMBL" id="MBG9986619.1"/>
    </source>
</evidence>
<dbReference type="Pfam" id="PF12146">
    <property type="entry name" value="Hydrolase_4"/>
    <property type="match status" value="1"/>
</dbReference>
<dbReference type="Proteomes" id="UP000721415">
    <property type="component" value="Unassembled WGS sequence"/>
</dbReference>
<dbReference type="InterPro" id="IPR022742">
    <property type="entry name" value="Hydrolase_4"/>
</dbReference>
<proteinExistence type="predicted"/>
<keyword evidence="2" id="KW-0378">Hydrolase</keyword>
<dbReference type="RefSeq" id="WP_197115543.1">
    <property type="nucleotide sequence ID" value="NZ_JACBXQ010000004.1"/>
</dbReference>
<organism evidence="2 3">
    <name type="scientific">Facklamia lactis</name>
    <dbReference type="NCBI Taxonomy" id="2749967"/>
    <lineage>
        <taxon>Bacteria</taxon>
        <taxon>Bacillati</taxon>
        <taxon>Bacillota</taxon>
        <taxon>Bacilli</taxon>
        <taxon>Lactobacillales</taxon>
        <taxon>Aerococcaceae</taxon>
        <taxon>Facklamia</taxon>
    </lineage>
</organism>
<dbReference type="SUPFAM" id="SSF53474">
    <property type="entry name" value="alpha/beta-Hydrolases"/>
    <property type="match status" value="1"/>
</dbReference>
<name>A0ABS0LRJ4_9LACT</name>
<evidence type="ECO:0000313" key="3">
    <source>
        <dbReference type="Proteomes" id="UP000721415"/>
    </source>
</evidence>
<gene>
    <name evidence="2" type="ORF">HZY91_06890</name>
</gene>
<dbReference type="EMBL" id="JACBXQ010000004">
    <property type="protein sequence ID" value="MBG9986619.1"/>
    <property type="molecule type" value="Genomic_DNA"/>
</dbReference>
<keyword evidence="3" id="KW-1185">Reference proteome</keyword>
<sequence>MAKRRLFYTALGGIASYQLARMMKKYSHPLRTINHQERLLDDVSIEHRINWIKEETFDQQWTEELWPYLSARKKTGSLITGSYQLKYDFYPVKDPKITVLVVHGYNEYKEKYAEVIYYLLQANIQVMVYDQRDHGQSKLSEKNTQINTGDFRDYVADLHLMVTEARHISETQTALWLLGHSMGGAIVSRFAQAYPGLIDGLVLSVPMFDIEMGNLPTPLIHLYVDFAKKLGYGHRYIPTTIDKKNDLAHLSYRSDNHLTNSKVRGEHFFKLNYQLHRYPTKLGSNNWLKAALDTLQVINQPINIAKMTMPTLLFRAGQDELVTPQGLANLAYYLPNSLNYVLPESKHEIFLSDDQQLQAVMRTIIYYIEQNSDQLFEK</sequence>
<comment type="caution">
    <text evidence="2">The sequence shown here is derived from an EMBL/GenBank/DDBJ whole genome shotgun (WGS) entry which is preliminary data.</text>
</comment>
<accession>A0ABS0LRJ4</accession>
<protein>
    <submittedName>
        <fullName evidence="2">Alpha/beta fold hydrolase</fullName>
    </submittedName>
</protein>
<dbReference type="Gene3D" id="3.40.50.1820">
    <property type="entry name" value="alpha/beta hydrolase"/>
    <property type="match status" value="1"/>
</dbReference>
<reference evidence="2 3" key="1">
    <citation type="submission" date="2020-07" db="EMBL/GenBank/DDBJ databases">
        <title>Facklamia lactis sp. nov., isolated from raw milk.</title>
        <authorList>
            <person name="Doll E.V."/>
            <person name="Huptas C."/>
            <person name="Staib L."/>
            <person name="Wenning M."/>
            <person name="Scherer S."/>
        </authorList>
    </citation>
    <scope>NUCLEOTIDE SEQUENCE [LARGE SCALE GENOMIC DNA]</scope>
    <source>
        <strain evidence="2 3">DSM 111018</strain>
    </source>
</reference>
<dbReference type="PANTHER" id="PTHR11614">
    <property type="entry name" value="PHOSPHOLIPASE-RELATED"/>
    <property type="match status" value="1"/>
</dbReference>